<name>A0A979FJQ6_HYAAZ</name>
<evidence type="ECO:0000313" key="2">
    <source>
        <dbReference type="Proteomes" id="UP000694843"/>
    </source>
</evidence>
<dbReference type="GeneID" id="108681794"/>
<evidence type="ECO:0000313" key="4">
    <source>
        <dbReference type="RefSeq" id="XP_047736795.1"/>
    </source>
</evidence>
<dbReference type="RefSeq" id="XP_047736794.1">
    <property type="nucleotide sequence ID" value="XM_047880838.1"/>
</dbReference>
<feature type="region of interest" description="Disordered" evidence="1">
    <location>
        <begin position="417"/>
        <end position="437"/>
    </location>
</feature>
<feature type="compositionally biased region" description="Basic residues" evidence="1">
    <location>
        <begin position="426"/>
        <end position="437"/>
    </location>
</feature>
<feature type="region of interest" description="Disordered" evidence="1">
    <location>
        <begin position="128"/>
        <end position="233"/>
    </location>
</feature>
<sequence length="437" mass="47309">MDESEIEVSEVEERTESESGETEEEKSPELPMLVKKQRASRVNNAHLKIVFGVIKELDERSDPVVFAVLKKLSMPLLKMTGDDLTEYLRRILDLLVKRGSVKVDGESFEEATFTVVNRQRRNNVVCSRAPVKAKAKPTLGAASNRTRKMNFPESNSSSEDSSNDVETESPQAVDLNEDAESTSSDNSHSQTQLTARQRKTGVSNKRNAETPSSFNTQSTKSIKANTKRSANKKPAKFAFKVKPFLGVTAFKGAKSSGKAVKVPIQSENELPSSVESPDSLTKSLSRLAILPDRPAKLTGRAARSARIPSKSPIRPAKLPGRPAKSAGRPAKLPGRPAKSPGRPAKSPGRPAKSPGRPAKSPGRPARAAKLRKITVPIEALPLLPSVENKLPKNVKVTAKKKTTEVMPADVETVTSLKIKAGQKGAPKTRGRKPKTTA</sequence>
<feature type="compositionally biased region" description="Polar residues" evidence="1">
    <location>
        <begin position="181"/>
        <end position="224"/>
    </location>
</feature>
<protein>
    <submittedName>
        <fullName evidence="3 4">Microtubule-associated protein 4 isoform X1</fullName>
    </submittedName>
</protein>
<evidence type="ECO:0000256" key="1">
    <source>
        <dbReference type="SAM" id="MobiDB-lite"/>
    </source>
</evidence>
<evidence type="ECO:0000313" key="3">
    <source>
        <dbReference type="RefSeq" id="XP_047736794.1"/>
    </source>
</evidence>
<dbReference type="AlphaFoldDB" id="A0A979FJQ6"/>
<feature type="region of interest" description="Disordered" evidence="1">
    <location>
        <begin position="253"/>
        <end position="370"/>
    </location>
</feature>
<dbReference type="KEGG" id="hazt:108681794"/>
<feature type="region of interest" description="Disordered" evidence="1">
    <location>
        <begin position="1"/>
        <end position="31"/>
    </location>
</feature>
<dbReference type="RefSeq" id="XP_047736796.1">
    <property type="nucleotide sequence ID" value="XM_047880840.1"/>
</dbReference>
<reference evidence="3 4" key="1">
    <citation type="submission" date="2025-04" db="UniProtKB">
        <authorList>
            <consortium name="RefSeq"/>
        </authorList>
    </citation>
    <scope>IDENTIFICATION</scope>
    <source>
        <tissue evidence="3 4">Whole organism</tissue>
    </source>
</reference>
<feature type="compositionally biased region" description="Polar residues" evidence="1">
    <location>
        <begin position="265"/>
        <end position="284"/>
    </location>
</feature>
<organism evidence="2 5">
    <name type="scientific">Hyalella azteca</name>
    <name type="common">Amphipod</name>
    <dbReference type="NCBI Taxonomy" id="294128"/>
    <lineage>
        <taxon>Eukaryota</taxon>
        <taxon>Metazoa</taxon>
        <taxon>Ecdysozoa</taxon>
        <taxon>Arthropoda</taxon>
        <taxon>Crustacea</taxon>
        <taxon>Multicrustacea</taxon>
        <taxon>Malacostraca</taxon>
        <taxon>Eumalacostraca</taxon>
        <taxon>Peracarida</taxon>
        <taxon>Amphipoda</taxon>
        <taxon>Senticaudata</taxon>
        <taxon>Talitrida</taxon>
        <taxon>Talitroidea</taxon>
        <taxon>Hyalellidae</taxon>
        <taxon>Hyalella</taxon>
    </lineage>
</organism>
<dbReference type="Proteomes" id="UP000694843">
    <property type="component" value="Unplaced"/>
</dbReference>
<feature type="compositionally biased region" description="Acidic residues" evidence="1">
    <location>
        <begin position="1"/>
        <end position="10"/>
    </location>
</feature>
<dbReference type="RefSeq" id="XP_047736795.1">
    <property type="nucleotide sequence ID" value="XM_047880839.1"/>
</dbReference>
<keyword evidence="2" id="KW-1185">Reference proteome</keyword>
<accession>A0A979FJQ6</accession>
<proteinExistence type="predicted"/>
<evidence type="ECO:0000313" key="5">
    <source>
        <dbReference type="RefSeq" id="XP_047736796.1"/>
    </source>
</evidence>
<gene>
    <name evidence="3 4 5" type="primary">LOC108681794</name>
</gene>